<reference evidence="2" key="2">
    <citation type="journal article" date="2016" name="Mol. Ecol.">
        <title>Population genomics of the filarial nematode parasite Wuchereria bancrofti from mosquitoes.</title>
        <authorList>
            <person name="Small S.T."/>
            <person name="Reimer L.J."/>
            <person name="Tisch D.J."/>
            <person name="King C.L."/>
            <person name="Christensen B.M."/>
            <person name="Siba P.M."/>
            <person name="Kazura J.W."/>
            <person name="Serre D."/>
            <person name="Zimmerman P.A."/>
        </authorList>
    </citation>
    <scope>NUCLEOTIDE SEQUENCE</scope>
    <source>
        <strain evidence="2">pt0022</strain>
    </source>
</reference>
<evidence type="ECO:0000313" key="4">
    <source>
        <dbReference type="WBParaSite" id="mrna-Wban_10121"/>
    </source>
</evidence>
<proteinExistence type="predicted"/>
<protein>
    <submittedName>
        <fullName evidence="3 4">Uncharacterized protein</fullName>
    </submittedName>
</protein>
<dbReference type="WBParaSite" id="maker-PairedContig_39-snap-gene-0.2-mRNA-1">
    <property type="protein sequence ID" value="maker-PairedContig_39-snap-gene-0.2-mRNA-1"/>
    <property type="gene ID" value="maker-PairedContig_39-snap-gene-0.2"/>
</dbReference>
<reference evidence="2" key="1">
    <citation type="submission" date="2015-03" db="EMBL/GenBank/DDBJ databases">
        <title>Wuchereria bancrofti Genome Sequencing Papua New Guinea Strain.</title>
        <authorList>
            <person name="Small S.T."/>
            <person name="Serre D."/>
            <person name="Zimmerman P.A."/>
        </authorList>
    </citation>
    <scope>NUCLEOTIDE SEQUENCE [LARGE SCALE GENOMIC DNA]</scope>
    <source>
        <strain evidence="2">pt0022</strain>
    </source>
</reference>
<dbReference type="Proteomes" id="UP000093561">
    <property type="component" value="Unassembled WGS sequence"/>
</dbReference>
<name>A0A1I8EPV0_WUCBA</name>
<dbReference type="WBParaSite" id="mrna-Wban_10121">
    <property type="protein sequence ID" value="mrna-Wban_10121"/>
    <property type="gene ID" value="Wban_10121"/>
</dbReference>
<keyword evidence="1" id="KW-0732">Signal</keyword>
<evidence type="ECO:0000313" key="2">
    <source>
        <dbReference type="Proteomes" id="UP000093561"/>
    </source>
</evidence>
<dbReference type="AlphaFoldDB" id="A0A1I8EPV0"/>
<organism evidence="3">
    <name type="scientific">Wuchereria bancrofti</name>
    <dbReference type="NCBI Taxonomy" id="6293"/>
    <lineage>
        <taxon>Eukaryota</taxon>
        <taxon>Metazoa</taxon>
        <taxon>Ecdysozoa</taxon>
        <taxon>Nematoda</taxon>
        <taxon>Chromadorea</taxon>
        <taxon>Rhabditida</taxon>
        <taxon>Spirurina</taxon>
        <taxon>Spiruromorpha</taxon>
        <taxon>Filarioidea</taxon>
        <taxon>Onchocercidae</taxon>
        <taxon>Wuchereria</taxon>
    </lineage>
</organism>
<evidence type="ECO:0000256" key="1">
    <source>
        <dbReference type="SAM" id="SignalP"/>
    </source>
</evidence>
<reference evidence="3" key="3">
    <citation type="submission" date="2016-11" db="UniProtKB">
        <authorList>
            <consortium name="WormBaseParasite"/>
        </authorList>
    </citation>
    <scope>IDENTIFICATION</scope>
    <source>
        <strain evidence="3 4">pt0022</strain>
    </source>
</reference>
<sequence>MFLQWLLLWYTFAFAVCATEFGHLRRSGKIPWYLSTSASSNSGILTNYDSSNWKPYQTIDHTVIPNRQIATSGQNSASQLLENNGELLWNIRNLLQKITSQININDLHPIWNSIQNGALGEKVEMFLQQQQQQQERQFQRNGYDTIWKQSRQSIPLP</sequence>
<accession>A0A1I8EPV0</accession>
<evidence type="ECO:0000313" key="3">
    <source>
        <dbReference type="WBParaSite" id="maker-PairedContig_39-snap-gene-0.2-mRNA-1"/>
    </source>
</evidence>
<feature type="signal peptide" evidence="1">
    <location>
        <begin position="1"/>
        <end position="18"/>
    </location>
</feature>
<feature type="chain" id="PRO_5009318295" evidence="1">
    <location>
        <begin position="19"/>
        <end position="157"/>
    </location>
</feature>